<evidence type="ECO:0000313" key="4">
    <source>
        <dbReference type="EMBL" id="KAB5537565.1"/>
    </source>
</evidence>
<organism evidence="4 5">
    <name type="scientific">Salix brachista</name>
    <dbReference type="NCBI Taxonomy" id="2182728"/>
    <lineage>
        <taxon>Eukaryota</taxon>
        <taxon>Viridiplantae</taxon>
        <taxon>Streptophyta</taxon>
        <taxon>Embryophyta</taxon>
        <taxon>Tracheophyta</taxon>
        <taxon>Spermatophyta</taxon>
        <taxon>Magnoliopsida</taxon>
        <taxon>eudicotyledons</taxon>
        <taxon>Gunneridae</taxon>
        <taxon>Pentapetalae</taxon>
        <taxon>rosids</taxon>
        <taxon>fabids</taxon>
        <taxon>Malpighiales</taxon>
        <taxon>Salicaceae</taxon>
        <taxon>Saliceae</taxon>
        <taxon>Salix</taxon>
    </lineage>
</organism>
<evidence type="ECO:0000259" key="3">
    <source>
        <dbReference type="Pfam" id="PF21647"/>
    </source>
</evidence>
<dbReference type="AlphaFoldDB" id="A0A5N5L493"/>
<accession>A0A5N5L493</accession>
<evidence type="ECO:0000259" key="2">
    <source>
        <dbReference type="Pfam" id="PF06075"/>
    </source>
</evidence>
<dbReference type="InterPro" id="IPR049172">
    <property type="entry name" value="DUF6857_pln"/>
</dbReference>
<dbReference type="PANTHER" id="PTHR31928:SF6">
    <property type="entry name" value="DUF936 DOMAIN-CONTAINING PROTEIN"/>
    <property type="match status" value="1"/>
</dbReference>
<proteinExistence type="predicted"/>
<dbReference type="Pfam" id="PF21647">
    <property type="entry name" value="DUF6857"/>
    <property type="match status" value="1"/>
</dbReference>
<feature type="region of interest" description="Disordered" evidence="1">
    <location>
        <begin position="495"/>
        <end position="540"/>
    </location>
</feature>
<gene>
    <name evidence="4" type="ORF">DKX38_015098</name>
</gene>
<feature type="region of interest" description="Disordered" evidence="1">
    <location>
        <begin position="104"/>
        <end position="146"/>
    </location>
</feature>
<keyword evidence="5" id="KW-1185">Reference proteome</keyword>
<dbReference type="PANTHER" id="PTHR31928">
    <property type="entry name" value="EXPRESSED PROTEIN"/>
    <property type="match status" value="1"/>
</dbReference>
<dbReference type="InterPro" id="IPR048297">
    <property type="entry name" value="DUF936_dom_pln"/>
</dbReference>
<feature type="domain" description="DUF936" evidence="2">
    <location>
        <begin position="4"/>
        <end position="120"/>
    </location>
</feature>
<comment type="caution">
    <text evidence="4">The sequence shown here is derived from an EMBL/GenBank/DDBJ whole genome shotgun (WGS) entry which is preliminary data.</text>
</comment>
<dbReference type="Proteomes" id="UP000326939">
    <property type="component" value="Chromosome 10"/>
</dbReference>
<feature type="domain" description="DUF6857" evidence="3">
    <location>
        <begin position="338"/>
        <end position="597"/>
    </location>
</feature>
<name>A0A5N5L493_9ROSI</name>
<evidence type="ECO:0000313" key="5">
    <source>
        <dbReference type="Proteomes" id="UP000326939"/>
    </source>
</evidence>
<sequence>MATLAPGILLKLLNGMDTGTKPTSEHRSSLLQVTDIVPADLDEKNLWPKQGFFVKVSDSSHSIYVSLPHDQDDYVLSGKMQLGQFIYVDTLEPGSPVPVVRGAKPLPGRHPLLGTPEPLMGLRGKGERSEQKPPNGQRRGSWGTGQNWADGVSSPMVLKPVPLDFNQCTPVKQRLAMSCVKSVSPVVRGRIARDGGTNGVVRSSFAGGGLLAKMVDNKVESPAWLRKSCAAPSANFKFLRSKSVCEREARIPISPCKSSVGAFSSHLFSTFPVHQVTDELEMEKKSSTPPPRLRNARAVASLGMGGEAQNSCNLKAISETQCQYGDSVFDTSTELAMNLPGKLNQLCKEAVQQRETAQKIALQALRDASATETLVRPLKYTNLLLSLMFSNLSRSARPDAPAACFGQFLEFHHHIVRAVTDMVSIQAATSAAEVGQNTNMEPRGENSSILHEIAHNSMDQCGNSVLKRRKALYKSISSFPERSDQTMNFEKLQGSNANHQKAFPERKGPSTPQGKQPLKGMIENDENKKPTSSSSSCSLSNTIRLGRQIENEAGNWFMDFLEKALETGMKKSKGATADGDAKKVPQSLILKVINWVEVEQSDCNKRPVHPKAAQIARKLRILVKNP</sequence>
<dbReference type="EMBL" id="VDCV01000010">
    <property type="protein sequence ID" value="KAB5537565.1"/>
    <property type="molecule type" value="Genomic_DNA"/>
</dbReference>
<dbReference type="Pfam" id="PF06075">
    <property type="entry name" value="DUF936"/>
    <property type="match status" value="1"/>
</dbReference>
<evidence type="ECO:0000256" key="1">
    <source>
        <dbReference type="SAM" id="MobiDB-lite"/>
    </source>
</evidence>
<dbReference type="InterPro" id="IPR010341">
    <property type="entry name" value="DUF936_pln"/>
</dbReference>
<protein>
    <submittedName>
        <fullName evidence="4">Uncharacterized protein</fullName>
    </submittedName>
</protein>
<reference evidence="5" key="1">
    <citation type="journal article" date="2019" name="Gigascience">
        <title>De novo genome assembly of the endangered Acer yangbiense, a plant species with extremely small populations endemic to Yunnan Province, China.</title>
        <authorList>
            <person name="Yang J."/>
            <person name="Wariss H.M."/>
            <person name="Tao L."/>
            <person name="Zhang R."/>
            <person name="Yun Q."/>
            <person name="Hollingsworth P."/>
            <person name="Dao Z."/>
            <person name="Luo G."/>
            <person name="Guo H."/>
            <person name="Ma Y."/>
            <person name="Sun W."/>
        </authorList>
    </citation>
    <scope>NUCLEOTIDE SEQUENCE [LARGE SCALE GENOMIC DNA]</scope>
    <source>
        <strain evidence="5">cv. br00</strain>
    </source>
</reference>